<dbReference type="AlphaFoldDB" id="A0A7C4I658"/>
<evidence type="ECO:0000313" key="3">
    <source>
        <dbReference type="EMBL" id="HGN90511.1"/>
    </source>
</evidence>
<dbReference type="PROSITE" id="PS50127">
    <property type="entry name" value="UBC_2"/>
    <property type="match status" value="1"/>
</dbReference>
<dbReference type="Gene3D" id="3.10.110.10">
    <property type="entry name" value="Ubiquitin Conjugating Enzyme"/>
    <property type="match status" value="1"/>
</dbReference>
<evidence type="ECO:0000259" key="1">
    <source>
        <dbReference type="PROSITE" id="PS50127"/>
    </source>
</evidence>
<organism evidence="3">
    <name type="scientific">Caldiarchaeum subterraneum</name>
    <dbReference type="NCBI Taxonomy" id="311458"/>
    <lineage>
        <taxon>Archaea</taxon>
        <taxon>Nitrososphaerota</taxon>
        <taxon>Candidatus Caldarchaeales</taxon>
        <taxon>Candidatus Caldarchaeaceae</taxon>
        <taxon>Candidatus Caldarchaeum</taxon>
    </lineage>
</organism>
<reference evidence="3" key="1">
    <citation type="journal article" date="2020" name="mSystems">
        <title>Genome- and Community-Level Interaction Insights into Carbon Utilization and Element Cycling Functions of Hydrothermarchaeota in Hydrothermal Sediment.</title>
        <authorList>
            <person name="Zhou Z."/>
            <person name="Liu Y."/>
            <person name="Xu W."/>
            <person name="Pan J."/>
            <person name="Luo Z.H."/>
            <person name="Li M."/>
        </authorList>
    </citation>
    <scope>NUCLEOTIDE SEQUENCE [LARGE SCALE GENOMIC DNA]</scope>
    <source>
        <strain evidence="4">SpSt-1073</strain>
        <strain evidence="3">SpSt-613</strain>
        <strain evidence="2">SpSt-669</strain>
    </source>
</reference>
<dbReference type="InterPro" id="IPR000608">
    <property type="entry name" value="UBC"/>
</dbReference>
<dbReference type="PANTHER" id="PTHR24068">
    <property type="entry name" value="UBIQUITIN-CONJUGATING ENZYME E2"/>
    <property type="match status" value="1"/>
</dbReference>
<dbReference type="EMBL" id="DTAD01000055">
    <property type="protein sequence ID" value="HGN90511.1"/>
    <property type="molecule type" value="Genomic_DNA"/>
</dbReference>
<dbReference type="InterPro" id="IPR016135">
    <property type="entry name" value="UBQ-conjugating_enzyme/RWD"/>
</dbReference>
<sequence>MESQYVELPENAWYRRLALEYALIQENEPTFTPVENDLTHYEGVIIGSGEYEGGFFRVEIIIPRSYPYFPPDVIWHTRIWHPNFSDSVPARVCESIFKDHWSPSLRIVAVIESLRNLLTNPNPEDPLNPVAAFEYKNRPDLFYARVRQFVETYATPEQAFGKKRWKGL</sequence>
<dbReference type="EMBL" id="DRXG01000117">
    <property type="protein sequence ID" value="HHN52719.1"/>
    <property type="molecule type" value="Genomic_DNA"/>
</dbReference>
<name>A0A7C4I658_CALS0</name>
<protein>
    <submittedName>
        <fullName evidence="3">Ubiquitin-conjugating enzyme E2</fullName>
    </submittedName>
</protein>
<dbReference type="SUPFAM" id="SSF54495">
    <property type="entry name" value="UBC-like"/>
    <property type="match status" value="1"/>
</dbReference>
<dbReference type="SMART" id="SM00212">
    <property type="entry name" value="UBCc"/>
    <property type="match status" value="1"/>
</dbReference>
<evidence type="ECO:0000313" key="4">
    <source>
        <dbReference type="EMBL" id="HHN52719.1"/>
    </source>
</evidence>
<proteinExistence type="predicted"/>
<accession>A0A7C4I658</accession>
<evidence type="ECO:0000313" key="2">
    <source>
        <dbReference type="EMBL" id="HGL41173.1"/>
    </source>
</evidence>
<comment type="caution">
    <text evidence="3">The sequence shown here is derived from an EMBL/GenBank/DDBJ whole genome shotgun (WGS) entry which is preliminary data.</text>
</comment>
<gene>
    <name evidence="4" type="ORF">ENM30_05345</name>
    <name evidence="3" type="ORF">ENT82_05225</name>
    <name evidence="2" type="ORF">ENU43_05875</name>
</gene>
<feature type="domain" description="UBC core" evidence="1">
    <location>
        <begin position="12"/>
        <end position="155"/>
    </location>
</feature>
<dbReference type="EMBL" id="DTCM01000074">
    <property type="protein sequence ID" value="HGL41173.1"/>
    <property type="molecule type" value="Genomic_DNA"/>
</dbReference>
<dbReference type="Pfam" id="PF00179">
    <property type="entry name" value="UQ_con"/>
    <property type="match status" value="1"/>
</dbReference>